<organism evidence="1 2">
    <name type="scientific">Exidia glandulosa HHB12029</name>
    <dbReference type="NCBI Taxonomy" id="1314781"/>
    <lineage>
        <taxon>Eukaryota</taxon>
        <taxon>Fungi</taxon>
        <taxon>Dikarya</taxon>
        <taxon>Basidiomycota</taxon>
        <taxon>Agaricomycotina</taxon>
        <taxon>Agaricomycetes</taxon>
        <taxon>Auriculariales</taxon>
        <taxon>Exidiaceae</taxon>
        <taxon>Exidia</taxon>
    </lineage>
</organism>
<evidence type="ECO:0000313" key="1">
    <source>
        <dbReference type="EMBL" id="KZW01373.1"/>
    </source>
</evidence>
<name>A0A165NXY3_EXIGL</name>
<dbReference type="OrthoDB" id="2691851at2759"/>
<dbReference type="Proteomes" id="UP000077266">
    <property type="component" value="Unassembled WGS sequence"/>
</dbReference>
<gene>
    <name evidence="1" type="ORF">EXIGLDRAFT_603114</name>
</gene>
<sequence length="602" mass="67554">MEQVVERKDEALDRLRFTKLSQAKKLLRRARALEEHKKFVLAVASGKVTRIHALVRMALRRKSSISQILVLIDKAIAQLYSPKSYEEADFLRGLLFLRLGGARVAELAHRTLGTPAVSTLRKSALTKPLRPSVGSPTIEDVQYNVDVSFPLRQGDSDAPMQFVLMLDELKITDCCRWCPHTNKILGLCREHSHGITVDFETINEVQLICDALNEDKVHFATEATVAALGALCGDTRRYAARPIMLSGTCKRETGPQHARLIRTTLDACKTRTAEIGGKVISVASDGESRRAVALELLFLKRRISESSPLYPLLQNLRLFNLQTGDDDITLDKDYKHVFKRLRNTLLRENGITIDGCRVTPQLLRRHLLDSGVPLERVNYLLNPEDKQDVVLMYTLLRALWQLPDAPTDAMPTYAKVRASLKTYGRLCYYIVTPYVQLDLSLGEQLEHLSAALHLALSLFTCQDARDTFIPSGLLLDIAHMVKNAFVCVAKTKVSDPAGKFWLILLGTDRLETAFGILRTIVGNDANADLLQLATRMSNVTECANTLAEHPEWDRQPRRLRMAPMSSSGEISRDVDHINPSSWRGDVCVKTVVLQTCWQLGRK</sequence>
<feature type="non-terminal residue" evidence="1">
    <location>
        <position position="602"/>
    </location>
</feature>
<dbReference type="AlphaFoldDB" id="A0A165NXY3"/>
<dbReference type="EMBL" id="KV425894">
    <property type="protein sequence ID" value="KZW01373.1"/>
    <property type="molecule type" value="Genomic_DNA"/>
</dbReference>
<evidence type="ECO:0000313" key="2">
    <source>
        <dbReference type="Proteomes" id="UP000077266"/>
    </source>
</evidence>
<dbReference type="InParanoid" id="A0A165NXY3"/>
<reference evidence="1 2" key="1">
    <citation type="journal article" date="2016" name="Mol. Biol. Evol.">
        <title>Comparative Genomics of Early-Diverging Mushroom-Forming Fungi Provides Insights into the Origins of Lignocellulose Decay Capabilities.</title>
        <authorList>
            <person name="Nagy L.G."/>
            <person name="Riley R."/>
            <person name="Tritt A."/>
            <person name="Adam C."/>
            <person name="Daum C."/>
            <person name="Floudas D."/>
            <person name="Sun H."/>
            <person name="Yadav J.S."/>
            <person name="Pangilinan J."/>
            <person name="Larsson K.H."/>
            <person name="Matsuura K."/>
            <person name="Barry K."/>
            <person name="Labutti K."/>
            <person name="Kuo R."/>
            <person name="Ohm R.A."/>
            <person name="Bhattacharya S.S."/>
            <person name="Shirouzu T."/>
            <person name="Yoshinaga Y."/>
            <person name="Martin F.M."/>
            <person name="Grigoriev I.V."/>
            <person name="Hibbett D.S."/>
        </authorList>
    </citation>
    <scope>NUCLEOTIDE SEQUENCE [LARGE SCALE GENOMIC DNA]</scope>
    <source>
        <strain evidence="1 2">HHB12029</strain>
    </source>
</reference>
<keyword evidence="2" id="KW-1185">Reference proteome</keyword>
<accession>A0A165NXY3</accession>
<protein>
    <submittedName>
        <fullName evidence="1">Uncharacterized protein</fullName>
    </submittedName>
</protein>
<proteinExistence type="predicted"/>